<organism evidence="1 2">
    <name type="scientific">Nematocida displodere</name>
    <dbReference type="NCBI Taxonomy" id="1805483"/>
    <lineage>
        <taxon>Eukaryota</taxon>
        <taxon>Fungi</taxon>
        <taxon>Fungi incertae sedis</taxon>
        <taxon>Microsporidia</taxon>
        <taxon>Nematocida</taxon>
    </lineage>
</organism>
<dbReference type="AlphaFoldDB" id="A0A177ECD0"/>
<name>A0A177ECD0_9MICR</name>
<dbReference type="GeneID" id="93647096"/>
<sequence length="68" mass="7458">MLAKAIRALTTGTVEEKDGTRHQGPFSIDRKMNIKLSHTLVKGTQLRYLVLSDKDLERILGCCNGAGS</sequence>
<protein>
    <recommendedName>
        <fullName evidence="3">LSM domain-containing protein</fullName>
    </recommendedName>
</protein>
<dbReference type="RefSeq" id="XP_067544261.1">
    <property type="nucleotide sequence ID" value="XM_067688164.1"/>
</dbReference>
<accession>A0A177ECD0</accession>
<proteinExistence type="predicted"/>
<comment type="caution">
    <text evidence="1">The sequence shown here is derived from an EMBL/GenBank/DDBJ whole genome shotgun (WGS) entry which is preliminary data.</text>
</comment>
<evidence type="ECO:0000313" key="1">
    <source>
        <dbReference type="EMBL" id="OAG29613.1"/>
    </source>
</evidence>
<dbReference type="EMBL" id="LTDL01000040">
    <property type="protein sequence ID" value="OAG29613.1"/>
    <property type="molecule type" value="Genomic_DNA"/>
</dbReference>
<evidence type="ECO:0000313" key="2">
    <source>
        <dbReference type="Proteomes" id="UP000185944"/>
    </source>
</evidence>
<dbReference type="VEuPathDB" id="MicrosporidiaDB:NEDG_00746"/>
<keyword evidence="2" id="KW-1185">Reference proteome</keyword>
<reference evidence="1 2" key="1">
    <citation type="submission" date="2016-02" db="EMBL/GenBank/DDBJ databases">
        <title>Discovery of a natural microsporidian pathogen with a broad tissue tropism in Caenorhabditis elegans.</title>
        <authorList>
            <person name="Luallen R.J."/>
            <person name="Reinke A.W."/>
            <person name="Tong L."/>
            <person name="Botts M.R."/>
            <person name="Felix M.-A."/>
            <person name="Troemel E.R."/>
        </authorList>
    </citation>
    <scope>NUCLEOTIDE SEQUENCE [LARGE SCALE GENOMIC DNA]</scope>
    <source>
        <strain evidence="1 2">JUm2807</strain>
    </source>
</reference>
<dbReference type="OrthoDB" id="2188365at2759"/>
<evidence type="ECO:0008006" key="3">
    <source>
        <dbReference type="Google" id="ProtNLM"/>
    </source>
</evidence>
<dbReference type="Proteomes" id="UP000185944">
    <property type="component" value="Unassembled WGS sequence"/>
</dbReference>
<gene>
    <name evidence="1" type="ORF">NEDG_00746</name>
</gene>